<sequence length="177" mass="19066">MHVSTVLSIFLLLAASGHCSSKCHYKPSVNATGSNFPGSTYDTTLEPPPYNLNLLSAVPVASVCNSPNGTQELACARKYIDAIDEQLAYLYARRLGYAAVAGHSKFRAGASLNDPSRNEAVTNGMGQRVLKYGGSQEAGRVMGGEGCQIYASLEFEKDNIQELCDPGFDEEFERVCD</sequence>
<dbReference type="Proteomes" id="UP001148629">
    <property type="component" value="Unassembled WGS sequence"/>
</dbReference>
<reference evidence="1" key="1">
    <citation type="submission" date="2022-08" db="EMBL/GenBank/DDBJ databases">
        <title>Genome Sequence of Fusarium decemcellulare.</title>
        <authorList>
            <person name="Buettner E."/>
        </authorList>
    </citation>
    <scope>NUCLEOTIDE SEQUENCE</scope>
    <source>
        <strain evidence="1">Babe19</strain>
    </source>
</reference>
<proteinExistence type="predicted"/>
<organism evidence="1 2">
    <name type="scientific">Fusarium decemcellulare</name>
    <dbReference type="NCBI Taxonomy" id="57161"/>
    <lineage>
        <taxon>Eukaryota</taxon>
        <taxon>Fungi</taxon>
        <taxon>Dikarya</taxon>
        <taxon>Ascomycota</taxon>
        <taxon>Pezizomycotina</taxon>
        <taxon>Sordariomycetes</taxon>
        <taxon>Hypocreomycetidae</taxon>
        <taxon>Hypocreales</taxon>
        <taxon>Nectriaceae</taxon>
        <taxon>Fusarium</taxon>
        <taxon>Fusarium decemcellulare species complex</taxon>
    </lineage>
</organism>
<evidence type="ECO:0000313" key="2">
    <source>
        <dbReference type="Proteomes" id="UP001148629"/>
    </source>
</evidence>
<comment type="caution">
    <text evidence="1">The sequence shown here is derived from an EMBL/GenBank/DDBJ whole genome shotgun (WGS) entry which is preliminary data.</text>
</comment>
<keyword evidence="2" id="KW-1185">Reference proteome</keyword>
<dbReference type="EMBL" id="JANRMS010000456">
    <property type="protein sequence ID" value="KAJ3539532.1"/>
    <property type="molecule type" value="Genomic_DNA"/>
</dbReference>
<protein>
    <submittedName>
        <fullName evidence="1">Uncharacterized protein</fullName>
    </submittedName>
</protein>
<evidence type="ECO:0000313" key="1">
    <source>
        <dbReference type="EMBL" id="KAJ3539532.1"/>
    </source>
</evidence>
<accession>A0ACC1SH20</accession>
<gene>
    <name evidence="1" type="ORF">NM208_g5453</name>
</gene>
<name>A0ACC1SH20_9HYPO</name>